<dbReference type="OrthoDB" id="266874at2759"/>
<proteinExistence type="predicted"/>
<feature type="compositionally biased region" description="Pro residues" evidence="1">
    <location>
        <begin position="301"/>
        <end position="313"/>
    </location>
</feature>
<dbReference type="AlphaFoldDB" id="A0A0S4IU47"/>
<evidence type="ECO:0000256" key="2">
    <source>
        <dbReference type="SAM" id="Phobius"/>
    </source>
</evidence>
<reference evidence="4" key="1">
    <citation type="submission" date="2015-09" db="EMBL/GenBank/DDBJ databases">
        <authorList>
            <consortium name="Pathogen Informatics"/>
        </authorList>
    </citation>
    <scope>NUCLEOTIDE SEQUENCE [LARGE SCALE GENOMIC DNA]</scope>
    <source>
        <strain evidence="4">Lake Konstanz</strain>
    </source>
</reference>
<keyword evidence="2" id="KW-0472">Membrane</keyword>
<keyword evidence="2 3" id="KW-0812">Transmembrane</keyword>
<evidence type="ECO:0000313" key="3">
    <source>
        <dbReference type="EMBL" id="CUF84986.1"/>
    </source>
</evidence>
<keyword evidence="4" id="KW-1185">Reference proteome</keyword>
<dbReference type="VEuPathDB" id="TriTrypDB:BSAL_66395"/>
<feature type="compositionally biased region" description="Low complexity" evidence="1">
    <location>
        <begin position="264"/>
        <end position="280"/>
    </location>
</feature>
<evidence type="ECO:0000313" key="4">
    <source>
        <dbReference type="Proteomes" id="UP000051952"/>
    </source>
</evidence>
<feature type="region of interest" description="Disordered" evidence="1">
    <location>
        <begin position="331"/>
        <end position="364"/>
    </location>
</feature>
<dbReference type="Proteomes" id="UP000051952">
    <property type="component" value="Unassembled WGS sequence"/>
</dbReference>
<name>A0A0S4IU47_BODSA</name>
<accession>A0A0S4IU47</accession>
<feature type="region of interest" description="Disordered" evidence="1">
    <location>
        <begin position="264"/>
        <end position="313"/>
    </location>
</feature>
<evidence type="ECO:0000256" key="1">
    <source>
        <dbReference type="SAM" id="MobiDB-lite"/>
    </source>
</evidence>
<keyword evidence="2" id="KW-1133">Transmembrane helix</keyword>
<feature type="region of interest" description="Disordered" evidence="1">
    <location>
        <begin position="66"/>
        <end position="88"/>
    </location>
</feature>
<dbReference type="EMBL" id="CYKH01000420">
    <property type="protein sequence ID" value="CUF84986.1"/>
    <property type="molecule type" value="Genomic_DNA"/>
</dbReference>
<feature type="compositionally biased region" description="Gly residues" evidence="1">
    <location>
        <begin position="66"/>
        <end position="75"/>
    </location>
</feature>
<feature type="compositionally biased region" description="Low complexity" evidence="1">
    <location>
        <begin position="76"/>
        <end position="88"/>
    </location>
</feature>
<protein>
    <submittedName>
        <fullName evidence="3">Transmembrane protein, putative</fullName>
    </submittedName>
</protein>
<feature type="transmembrane region" description="Helical" evidence="2">
    <location>
        <begin position="108"/>
        <end position="127"/>
    </location>
</feature>
<organism evidence="3 4">
    <name type="scientific">Bodo saltans</name>
    <name type="common">Flagellated protozoan</name>
    <dbReference type="NCBI Taxonomy" id="75058"/>
    <lineage>
        <taxon>Eukaryota</taxon>
        <taxon>Discoba</taxon>
        <taxon>Euglenozoa</taxon>
        <taxon>Kinetoplastea</taxon>
        <taxon>Metakinetoplastina</taxon>
        <taxon>Eubodonida</taxon>
        <taxon>Bodonidae</taxon>
        <taxon>Bodo</taxon>
    </lineage>
</organism>
<feature type="compositionally biased region" description="Polar residues" evidence="1">
    <location>
        <begin position="338"/>
        <end position="364"/>
    </location>
</feature>
<sequence length="364" mass="40302">MFRRTWNIVATGSARRNFATTIVLRIAPNPDRMSPETVRKVKDEDKADIERERKLREQFASKIQGAFGGGGGGSSQQGSSANSSNAGQGQQVPNFFPASLPGSMQFKVARVLFFGFVIYVIIMLSNLRNPNSPLMQMQGQPWWQAPTDALVLHSLIRSLVSFREQRTVKGEYEAAVKQNPNLTLAQFLSRSYPALLSGYRTSQQEITAALMAVHTVTRDLSFLDTVNKATQTHPRDPKAAVDKMMESLKTEFPQIFAPLVPNPQWQQPQQYQQQQPLPVVTFPPQSYGGGVPPQQPSSFGYPPPHQPQQFYQPPPVDQLQHLSAPLNVVPQPVLQPPSAQGTPSATTPQTFVYNMTESATSTTK</sequence>
<gene>
    <name evidence="3" type="ORF">BSAL_66395</name>
</gene>